<dbReference type="PRINTS" id="PR01713">
    <property type="entry name" value="NUCEPIMERASE"/>
</dbReference>
<name>X1CND6_9ZZZZ</name>
<dbReference type="InterPro" id="IPR036291">
    <property type="entry name" value="NAD(P)-bd_dom_sf"/>
</dbReference>
<organism evidence="2">
    <name type="scientific">marine sediment metagenome</name>
    <dbReference type="NCBI Taxonomy" id="412755"/>
    <lineage>
        <taxon>unclassified sequences</taxon>
        <taxon>metagenomes</taxon>
        <taxon>ecological metagenomes</taxon>
    </lineage>
</organism>
<dbReference type="EMBL" id="BART01011489">
    <property type="protein sequence ID" value="GAG85766.1"/>
    <property type="molecule type" value="Genomic_DNA"/>
</dbReference>
<dbReference type="PANTHER" id="PTHR43245:SF13">
    <property type="entry name" value="UDP-D-APIOSE_UDP-D-XYLOSE SYNTHASE 2"/>
    <property type="match status" value="1"/>
</dbReference>
<dbReference type="Pfam" id="PF01370">
    <property type="entry name" value="Epimerase"/>
    <property type="match status" value="1"/>
</dbReference>
<sequence>MGTTVVLDEARKFGTGKVVVDSSSSVYGDTLVLPKIETIPTNPISPYGVSKLAQENLSIAFSKSYGMNITALRYFNVYGPRQRGGHYAGVIQIFATNAMKNEPLPIKGDGQQTRDFSFIDDVVEANLLAAISDKAMGRIYNVGGGSRISIDRLADIIISETDSVSKKVYGPLRPGDVRDSLAGLERVTNELGYNPKWSIEKGISRTLEWIRKG</sequence>
<gene>
    <name evidence="2" type="ORF">S01H4_24461</name>
</gene>
<evidence type="ECO:0000313" key="2">
    <source>
        <dbReference type="EMBL" id="GAG85766.1"/>
    </source>
</evidence>
<accession>X1CND6</accession>
<evidence type="ECO:0000259" key="1">
    <source>
        <dbReference type="Pfam" id="PF01370"/>
    </source>
</evidence>
<dbReference type="AlphaFoldDB" id="X1CND6"/>
<reference evidence="2" key="1">
    <citation type="journal article" date="2014" name="Front. Microbiol.">
        <title>High frequency of phylogenetically diverse reductive dehalogenase-homologous genes in deep subseafloor sedimentary metagenomes.</title>
        <authorList>
            <person name="Kawai M."/>
            <person name="Futagami T."/>
            <person name="Toyoda A."/>
            <person name="Takaki Y."/>
            <person name="Nishi S."/>
            <person name="Hori S."/>
            <person name="Arai W."/>
            <person name="Tsubouchi T."/>
            <person name="Morono Y."/>
            <person name="Uchiyama I."/>
            <person name="Ito T."/>
            <person name="Fujiyama A."/>
            <person name="Inagaki F."/>
            <person name="Takami H."/>
        </authorList>
    </citation>
    <scope>NUCLEOTIDE SEQUENCE</scope>
    <source>
        <strain evidence="2">Expedition CK06-06</strain>
    </source>
</reference>
<dbReference type="SUPFAM" id="SSF51735">
    <property type="entry name" value="NAD(P)-binding Rossmann-fold domains"/>
    <property type="match status" value="1"/>
</dbReference>
<dbReference type="PANTHER" id="PTHR43245">
    <property type="entry name" value="BIFUNCTIONAL POLYMYXIN RESISTANCE PROTEIN ARNA"/>
    <property type="match status" value="1"/>
</dbReference>
<dbReference type="Gene3D" id="3.40.50.720">
    <property type="entry name" value="NAD(P)-binding Rossmann-like Domain"/>
    <property type="match status" value="1"/>
</dbReference>
<protein>
    <recommendedName>
        <fullName evidence="1">NAD-dependent epimerase/dehydratase domain-containing protein</fullName>
    </recommendedName>
</protein>
<dbReference type="Gene3D" id="3.90.25.10">
    <property type="entry name" value="UDP-galactose 4-epimerase, domain 1"/>
    <property type="match status" value="1"/>
</dbReference>
<feature type="domain" description="NAD-dependent epimerase/dehydratase" evidence="1">
    <location>
        <begin position="1"/>
        <end position="143"/>
    </location>
</feature>
<dbReference type="InterPro" id="IPR001509">
    <property type="entry name" value="Epimerase_deHydtase"/>
</dbReference>
<dbReference type="InterPro" id="IPR050177">
    <property type="entry name" value="Lipid_A_modif_metabolic_enz"/>
</dbReference>
<proteinExistence type="predicted"/>
<comment type="caution">
    <text evidence="2">The sequence shown here is derived from an EMBL/GenBank/DDBJ whole genome shotgun (WGS) entry which is preliminary data.</text>
</comment>